<dbReference type="PANTHER" id="PTHR30290">
    <property type="entry name" value="PERIPLASMIC BINDING COMPONENT OF ABC TRANSPORTER"/>
    <property type="match status" value="1"/>
</dbReference>
<dbReference type="GO" id="GO:1904680">
    <property type="term" value="F:peptide transmembrane transporter activity"/>
    <property type="evidence" value="ECO:0007669"/>
    <property type="project" value="TreeGrafter"/>
</dbReference>
<feature type="domain" description="Solute-binding protein family 5" evidence="3">
    <location>
        <begin position="107"/>
        <end position="498"/>
    </location>
</feature>
<dbReference type="PIRSF" id="PIRSF002741">
    <property type="entry name" value="MppA"/>
    <property type="match status" value="1"/>
</dbReference>
<dbReference type="Pfam" id="PF00496">
    <property type="entry name" value="SBP_bac_5"/>
    <property type="match status" value="1"/>
</dbReference>
<dbReference type="InterPro" id="IPR030678">
    <property type="entry name" value="Peptide/Ni-bd"/>
</dbReference>
<dbReference type="PANTHER" id="PTHR30290:SF83">
    <property type="entry name" value="ABC TRANSPORTER SUBSTRATE-BINDING PROTEIN"/>
    <property type="match status" value="1"/>
</dbReference>
<dbReference type="GO" id="GO:0043190">
    <property type="term" value="C:ATP-binding cassette (ABC) transporter complex"/>
    <property type="evidence" value="ECO:0007669"/>
    <property type="project" value="InterPro"/>
</dbReference>
<evidence type="ECO:0000256" key="2">
    <source>
        <dbReference type="SAM" id="SignalP"/>
    </source>
</evidence>
<comment type="caution">
    <text evidence="4">The sequence shown here is derived from an EMBL/GenBank/DDBJ whole genome shotgun (WGS) entry which is preliminary data.</text>
</comment>
<protein>
    <submittedName>
        <fullName evidence="4">ABC transporter substrate-binding protein</fullName>
    </submittedName>
</protein>
<dbReference type="Proteomes" id="UP000251891">
    <property type="component" value="Unassembled WGS sequence"/>
</dbReference>
<feature type="signal peptide" evidence="2">
    <location>
        <begin position="1"/>
        <end position="23"/>
    </location>
</feature>
<sequence>MKRPKVLATAAAGAVLLSLGLSACGGGDDGDGGDGNGATAKFDAGTTGIVNASEKKGGVLKMGMSDDFDSTDPGNTYYAFGNNFIRLYSRTLMTYTSKPGADSTKSSPDLAQAPGVPSDGNRTWTYKLKPGLKYEDGTPIKAADIKYAVARTYDRGVLGKGPAYFATLLNAGDYKGPYKDKNLDNFKGVETPDDSTVIFKLKDPFAEFNELVTFSGQTAPVPQAKDTGSRYALHPLSSGPYKWEGDYQPKKGGVLVRNTNWDPATDPNRKQLPDRIEIAAGLEGNEVDNRLLAGTLHVDLPGSGVQAAARQKLLTDPKLKANADNPLAGFHWYIPINVKNIPNVECRKAIVYATDRDALYRAYGGEVGGELATSIQPPNVAGRQKGTDFYTQAQVGYKGDVAKAKEALAACGQPNGFATTMVFRSDREKEKAVAEAMEQALARVGIKLTLKGYPSGTYTGEQFGSPAFVKKDKIGLGTYGWAPDWPTGYGYLQPISDGKAIVSSGNSNPSEFNDTQVNKLWNDVVKLQDPAERDKVYNQIDERMREQAAYIPNVYAKSLLYRPTTLTNVYYHAGFGMYDYANLGVTG</sequence>
<evidence type="ECO:0000259" key="3">
    <source>
        <dbReference type="Pfam" id="PF00496"/>
    </source>
</evidence>
<dbReference type="InterPro" id="IPR039424">
    <property type="entry name" value="SBP_5"/>
</dbReference>
<proteinExistence type="predicted"/>
<dbReference type="InterPro" id="IPR000914">
    <property type="entry name" value="SBP_5_dom"/>
</dbReference>
<evidence type="ECO:0000313" key="5">
    <source>
        <dbReference type="Proteomes" id="UP000251891"/>
    </source>
</evidence>
<dbReference type="CDD" id="cd08506">
    <property type="entry name" value="PBP2_clavulanate_OppA2"/>
    <property type="match status" value="1"/>
</dbReference>
<feature type="region of interest" description="Disordered" evidence="1">
    <location>
        <begin position="98"/>
        <end position="122"/>
    </location>
</feature>
<gene>
    <name evidence="4" type="ORF">DPM19_16900</name>
</gene>
<dbReference type="RefSeq" id="WP_111868767.1">
    <property type="nucleotide sequence ID" value="NZ_QLYX01000007.1"/>
</dbReference>
<dbReference type="AlphaFoldDB" id="A0A365H4D7"/>
<evidence type="ECO:0000256" key="1">
    <source>
        <dbReference type="SAM" id="MobiDB-lite"/>
    </source>
</evidence>
<evidence type="ECO:0000313" key="4">
    <source>
        <dbReference type="EMBL" id="RAY13970.1"/>
    </source>
</evidence>
<dbReference type="GO" id="GO:0015833">
    <property type="term" value="P:peptide transport"/>
    <property type="evidence" value="ECO:0007669"/>
    <property type="project" value="TreeGrafter"/>
</dbReference>
<name>A0A365H4D7_9ACTN</name>
<feature type="compositionally biased region" description="Polar residues" evidence="1">
    <location>
        <begin position="98"/>
        <end position="109"/>
    </location>
</feature>
<dbReference type="SUPFAM" id="SSF53850">
    <property type="entry name" value="Periplasmic binding protein-like II"/>
    <property type="match status" value="1"/>
</dbReference>
<keyword evidence="5" id="KW-1185">Reference proteome</keyword>
<keyword evidence="2" id="KW-0732">Signal</keyword>
<accession>A0A365H4D7</accession>
<reference evidence="4 5" key="1">
    <citation type="submission" date="2018-06" db="EMBL/GenBank/DDBJ databases">
        <title>Actinomadura craniellae sp. nov. isolated from marine sponge Craniella sp.</title>
        <authorList>
            <person name="Li L."/>
            <person name="Xu Q.H."/>
            <person name="Lin H.W."/>
            <person name="Lu Y.H."/>
        </authorList>
    </citation>
    <scope>NUCLEOTIDE SEQUENCE [LARGE SCALE GENOMIC DNA]</scope>
    <source>
        <strain evidence="4 5">LHW63021</strain>
    </source>
</reference>
<dbReference type="GO" id="GO:0042597">
    <property type="term" value="C:periplasmic space"/>
    <property type="evidence" value="ECO:0007669"/>
    <property type="project" value="UniProtKB-ARBA"/>
</dbReference>
<feature type="chain" id="PRO_5039728121" evidence="2">
    <location>
        <begin position="24"/>
        <end position="587"/>
    </location>
</feature>
<dbReference type="Gene3D" id="3.10.105.10">
    <property type="entry name" value="Dipeptide-binding Protein, Domain 3"/>
    <property type="match status" value="1"/>
</dbReference>
<dbReference type="Gene3D" id="3.40.190.10">
    <property type="entry name" value="Periplasmic binding protein-like II"/>
    <property type="match status" value="1"/>
</dbReference>
<dbReference type="EMBL" id="QLYX01000007">
    <property type="protein sequence ID" value="RAY13970.1"/>
    <property type="molecule type" value="Genomic_DNA"/>
</dbReference>
<dbReference type="PROSITE" id="PS51257">
    <property type="entry name" value="PROKAR_LIPOPROTEIN"/>
    <property type="match status" value="1"/>
</dbReference>
<organism evidence="4 5">
    <name type="scientific">Actinomadura craniellae</name>
    <dbReference type="NCBI Taxonomy" id="2231787"/>
    <lineage>
        <taxon>Bacteria</taxon>
        <taxon>Bacillati</taxon>
        <taxon>Actinomycetota</taxon>
        <taxon>Actinomycetes</taxon>
        <taxon>Streptosporangiales</taxon>
        <taxon>Thermomonosporaceae</taxon>
        <taxon>Actinomadura</taxon>
    </lineage>
</organism>
<dbReference type="OrthoDB" id="5240629at2"/>